<protein>
    <recommendedName>
        <fullName evidence="3">SPOR domain-containing protein</fullName>
    </recommendedName>
</protein>
<accession>A0A7U6JGJ4</accession>
<sequence length="203" mass="22645">MARDYKGRANRGRKKKQPVSPWVWLVLGFVLGAASAGFVCLKYTPRNAQDNWIGDRPPVVKKVAPRKVSPEPARVSKPKFDFYNLLPDQEVLIPDEEVERQVKKAPPARPPEKRAVPAETPRPKAAGKRYMVQVSSFRNKREAESLKAKLALLGLRARVSSARIKGGTWYRVQLGPYANAAAMQDVRRQLASSGYKSLAVALK</sequence>
<keyword evidence="2" id="KW-1133">Transmembrane helix</keyword>
<organism evidence="4 5">
    <name type="scientific">Thiolapillus brandeum</name>
    <dbReference type="NCBI Taxonomy" id="1076588"/>
    <lineage>
        <taxon>Bacteria</taxon>
        <taxon>Pseudomonadati</taxon>
        <taxon>Pseudomonadota</taxon>
        <taxon>Gammaproteobacteria</taxon>
        <taxon>Chromatiales</taxon>
        <taxon>Sedimenticolaceae</taxon>
        <taxon>Thiolapillus</taxon>
    </lineage>
</organism>
<dbReference type="RefSeq" id="WP_052469735.1">
    <property type="nucleotide sequence ID" value="NZ_AP012273.1"/>
</dbReference>
<dbReference type="PANTHER" id="PTHR38687:SF1">
    <property type="entry name" value="CELL DIVISION PROTEIN DEDD"/>
    <property type="match status" value="1"/>
</dbReference>
<dbReference type="GO" id="GO:0032153">
    <property type="term" value="C:cell division site"/>
    <property type="evidence" value="ECO:0007669"/>
    <property type="project" value="TreeGrafter"/>
</dbReference>
<feature type="region of interest" description="Disordered" evidence="1">
    <location>
        <begin position="99"/>
        <end position="124"/>
    </location>
</feature>
<dbReference type="PANTHER" id="PTHR38687">
    <property type="entry name" value="CELL DIVISION PROTEIN DEDD-RELATED"/>
    <property type="match status" value="1"/>
</dbReference>
<dbReference type="OrthoDB" id="8558195at2"/>
<dbReference type="EMBL" id="AP012273">
    <property type="protein sequence ID" value="BAO42997.1"/>
    <property type="molecule type" value="Genomic_DNA"/>
</dbReference>
<reference evidence="4 5" key="1">
    <citation type="journal article" date="2014" name="PLoS ONE">
        <title>Physiological and genomic features of a novel sulfur-oxidizing gammaproteobacterium belonging to a previously uncultivated symbiotic lineage isolated from a hydrothermal vent.</title>
        <authorList>
            <person name="Nunoura T."/>
            <person name="Takaki Y."/>
            <person name="Kazama H."/>
            <person name="Kakuta J."/>
            <person name="Shimamura S."/>
            <person name="Makita H."/>
            <person name="Hirai M."/>
            <person name="Miyazaki M."/>
            <person name="Takai K."/>
        </authorList>
    </citation>
    <scope>NUCLEOTIDE SEQUENCE [LARGE SCALE GENOMIC DNA]</scope>
    <source>
        <strain evidence="4 5">Hiromi1</strain>
    </source>
</reference>
<feature type="domain" description="SPOR" evidence="3">
    <location>
        <begin position="124"/>
        <end position="203"/>
    </location>
</feature>
<evidence type="ECO:0000313" key="4">
    <source>
        <dbReference type="EMBL" id="BAO42997.1"/>
    </source>
</evidence>
<dbReference type="Pfam" id="PF05036">
    <property type="entry name" value="SPOR"/>
    <property type="match status" value="1"/>
</dbReference>
<gene>
    <name evidence="4" type="ORF">TBH_C0048</name>
</gene>
<dbReference type="GO" id="GO:0030428">
    <property type="term" value="C:cell septum"/>
    <property type="evidence" value="ECO:0007669"/>
    <property type="project" value="TreeGrafter"/>
</dbReference>
<dbReference type="Proteomes" id="UP000031631">
    <property type="component" value="Chromosome"/>
</dbReference>
<evidence type="ECO:0000313" key="5">
    <source>
        <dbReference type="Proteomes" id="UP000031631"/>
    </source>
</evidence>
<dbReference type="InterPro" id="IPR007730">
    <property type="entry name" value="SPOR-like_dom"/>
</dbReference>
<dbReference type="AlphaFoldDB" id="A0A7U6JGJ4"/>
<evidence type="ECO:0000259" key="3">
    <source>
        <dbReference type="PROSITE" id="PS51724"/>
    </source>
</evidence>
<keyword evidence="5" id="KW-1185">Reference proteome</keyword>
<name>A0A7U6JGJ4_9GAMM</name>
<keyword evidence="2" id="KW-0812">Transmembrane</keyword>
<dbReference type="KEGG" id="tbn:TBH_C0048"/>
<dbReference type="InterPro" id="IPR036680">
    <property type="entry name" value="SPOR-like_sf"/>
</dbReference>
<dbReference type="Gene3D" id="3.30.70.1070">
    <property type="entry name" value="Sporulation related repeat"/>
    <property type="match status" value="1"/>
</dbReference>
<feature type="transmembrane region" description="Helical" evidence="2">
    <location>
        <begin position="21"/>
        <end position="39"/>
    </location>
</feature>
<evidence type="ECO:0000256" key="2">
    <source>
        <dbReference type="SAM" id="Phobius"/>
    </source>
</evidence>
<proteinExistence type="predicted"/>
<dbReference type="SUPFAM" id="SSF110997">
    <property type="entry name" value="Sporulation related repeat"/>
    <property type="match status" value="1"/>
</dbReference>
<dbReference type="GO" id="GO:0042834">
    <property type="term" value="F:peptidoglycan binding"/>
    <property type="evidence" value="ECO:0007669"/>
    <property type="project" value="InterPro"/>
</dbReference>
<keyword evidence="2" id="KW-0472">Membrane</keyword>
<dbReference type="GO" id="GO:0032506">
    <property type="term" value="P:cytokinetic process"/>
    <property type="evidence" value="ECO:0007669"/>
    <property type="project" value="TreeGrafter"/>
</dbReference>
<dbReference type="InterPro" id="IPR052521">
    <property type="entry name" value="Cell_div_SPOR-domain"/>
</dbReference>
<dbReference type="PROSITE" id="PS51724">
    <property type="entry name" value="SPOR"/>
    <property type="match status" value="1"/>
</dbReference>
<evidence type="ECO:0000256" key="1">
    <source>
        <dbReference type="SAM" id="MobiDB-lite"/>
    </source>
</evidence>